<dbReference type="SMART" id="SM00014">
    <property type="entry name" value="acidPPc"/>
    <property type="match status" value="1"/>
</dbReference>
<proteinExistence type="predicted"/>
<dbReference type="Proteomes" id="UP000634043">
    <property type="component" value="Unassembled WGS sequence"/>
</dbReference>
<reference evidence="4" key="1">
    <citation type="journal article" date="2019" name="Int. J. Syst. Evol. Microbiol.">
        <title>The Global Catalogue of Microorganisms (GCM) 10K type strain sequencing project: providing services to taxonomists for standard genome sequencing and annotation.</title>
        <authorList>
            <consortium name="The Broad Institute Genomics Platform"/>
            <consortium name="The Broad Institute Genome Sequencing Center for Infectious Disease"/>
            <person name="Wu L."/>
            <person name="Ma J."/>
        </authorList>
    </citation>
    <scope>NUCLEOTIDE SEQUENCE [LARGE SCALE GENOMIC DNA]</scope>
    <source>
        <strain evidence="4">CGMCC 1.12749</strain>
    </source>
</reference>
<organism evidence="3 4">
    <name type="scientific">Pontibacter amylolyticus</name>
    <dbReference type="NCBI Taxonomy" id="1424080"/>
    <lineage>
        <taxon>Bacteria</taxon>
        <taxon>Pseudomonadati</taxon>
        <taxon>Bacteroidota</taxon>
        <taxon>Cytophagia</taxon>
        <taxon>Cytophagales</taxon>
        <taxon>Hymenobacteraceae</taxon>
        <taxon>Pontibacter</taxon>
    </lineage>
</organism>
<evidence type="ECO:0000313" key="4">
    <source>
        <dbReference type="Proteomes" id="UP000634043"/>
    </source>
</evidence>
<dbReference type="CDD" id="cd03392">
    <property type="entry name" value="PAP2_like_2"/>
    <property type="match status" value="1"/>
</dbReference>
<name>A0ABQ1WIW8_9BACT</name>
<feature type="transmembrane region" description="Helical" evidence="1">
    <location>
        <begin position="136"/>
        <end position="154"/>
    </location>
</feature>
<dbReference type="Gene3D" id="1.20.144.10">
    <property type="entry name" value="Phosphatidic acid phosphatase type 2/haloperoxidase"/>
    <property type="match status" value="1"/>
</dbReference>
<protein>
    <recommendedName>
        <fullName evidence="2">Phosphatidic acid phosphatase type 2/haloperoxidase domain-containing protein</fullName>
    </recommendedName>
</protein>
<keyword evidence="1" id="KW-1133">Transmembrane helix</keyword>
<evidence type="ECO:0000313" key="3">
    <source>
        <dbReference type="EMBL" id="GGG31647.1"/>
    </source>
</evidence>
<feature type="transmembrane region" description="Helical" evidence="1">
    <location>
        <begin position="50"/>
        <end position="69"/>
    </location>
</feature>
<dbReference type="SUPFAM" id="SSF48317">
    <property type="entry name" value="Acid phosphatase/Vanadium-dependent haloperoxidase"/>
    <property type="match status" value="1"/>
</dbReference>
<feature type="transmembrane region" description="Helical" evidence="1">
    <location>
        <begin position="208"/>
        <end position="228"/>
    </location>
</feature>
<keyword evidence="4" id="KW-1185">Reference proteome</keyword>
<dbReference type="Pfam" id="PF01569">
    <property type="entry name" value="PAP2"/>
    <property type="match status" value="1"/>
</dbReference>
<dbReference type="PANTHER" id="PTHR14969">
    <property type="entry name" value="SPHINGOSINE-1-PHOSPHATE PHOSPHOHYDROLASE"/>
    <property type="match status" value="1"/>
</dbReference>
<sequence length="268" mass="30492">MDFYSMLHFLTYLFQSIRNWLGRQPVVQRFYRRFPRLSSFLLRRFDTTSFIGLPLSILVLAIGVNAALLSQLAEDVIESEGVVHVDKAFTDFLYSMRSEWLSQTFYALTQLGTREAVFAVGGLASIVFLYNRRYTAVLAFWLTMAGTGLSVQYGKKFISRDRPTEVAFYPEHNFSFPSGHATTSMALWGILAYFGYRHLYRKRLRNAVVAGTGALILLIGFSRIYLGVHFLSDVLAGFLLGAMWVLLGISIVEVMSYFRARKKLHASP</sequence>
<dbReference type="EMBL" id="BMFP01000010">
    <property type="protein sequence ID" value="GGG31647.1"/>
    <property type="molecule type" value="Genomic_DNA"/>
</dbReference>
<feature type="transmembrane region" description="Helical" evidence="1">
    <location>
        <begin position="174"/>
        <end position="196"/>
    </location>
</feature>
<evidence type="ECO:0000256" key="1">
    <source>
        <dbReference type="SAM" id="Phobius"/>
    </source>
</evidence>
<accession>A0ABQ1WIW8</accession>
<keyword evidence="1" id="KW-0472">Membrane</keyword>
<dbReference type="InterPro" id="IPR000326">
    <property type="entry name" value="PAP2/HPO"/>
</dbReference>
<comment type="caution">
    <text evidence="3">The sequence shown here is derived from an EMBL/GenBank/DDBJ whole genome shotgun (WGS) entry which is preliminary data.</text>
</comment>
<evidence type="ECO:0000259" key="2">
    <source>
        <dbReference type="SMART" id="SM00014"/>
    </source>
</evidence>
<keyword evidence="1" id="KW-0812">Transmembrane</keyword>
<feature type="transmembrane region" description="Helical" evidence="1">
    <location>
        <begin position="105"/>
        <end position="129"/>
    </location>
</feature>
<gene>
    <name evidence="3" type="ORF">GCM10011323_38760</name>
</gene>
<feature type="transmembrane region" description="Helical" evidence="1">
    <location>
        <begin position="234"/>
        <end position="258"/>
    </location>
</feature>
<feature type="domain" description="Phosphatidic acid phosphatase type 2/haloperoxidase" evidence="2">
    <location>
        <begin position="135"/>
        <end position="249"/>
    </location>
</feature>
<dbReference type="PANTHER" id="PTHR14969:SF13">
    <property type="entry name" value="AT30094P"/>
    <property type="match status" value="1"/>
</dbReference>
<dbReference type="InterPro" id="IPR036938">
    <property type="entry name" value="PAP2/HPO_sf"/>
</dbReference>